<evidence type="ECO:0000313" key="5">
    <source>
        <dbReference type="EMBL" id="MFC0623325.1"/>
    </source>
</evidence>
<accession>A0ABV6QFB5</accession>
<dbReference type="Pfam" id="PF00392">
    <property type="entry name" value="GntR"/>
    <property type="match status" value="1"/>
</dbReference>
<dbReference type="RefSeq" id="WP_380044027.1">
    <property type="nucleotide sequence ID" value="NZ_JBHLTC010000005.1"/>
</dbReference>
<dbReference type="InterPro" id="IPR036388">
    <property type="entry name" value="WH-like_DNA-bd_sf"/>
</dbReference>
<dbReference type="EMBL" id="JBHLTC010000005">
    <property type="protein sequence ID" value="MFC0623325.1"/>
    <property type="molecule type" value="Genomic_DNA"/>
</dbReference>
<keyword evidence="1" id="KW-0805">Transcription regulation</keyword>
<organism evidence="5 6">
    <name type="scientific">Kribbella deserti</name>
    <dbReference type="NCBI Taxonomy" id="1926257"/>
    <lineage>
        <taxon>Bacteria</taxon>
        <taxon>Bacillati</taxon>
        <taxon>Actinomycetota</taxon>
        <taxon>Actinomycetes</taxon>
        <taxon>Propionibacteriales</taxon>
        <taxon>Kribbellaceae</taxon>
        <taxon>Kribbella</taxon>
    </lineage>
</organism>
<protein>
    <submittedName>
        <fullName evidence="5">GntR family transcriptional regulator</fullName>
    </submittedName>
</protein>
<dbReference type="PROSITE" id="PS50949">
    <property type="entry name" value="HTH_GNTR"/>
    <property type="match status" value="1"/>
</dbReference>
<dbReference type="InterPro" id="IPR000524">
    <property type="entry name" value="Tscrpt_reg_HTH_GntR"/>
</dbReference>
<reference evidence="5 6" key="1">
    <citation type="submission" date="2024-09" db="EMBL/GenBank/DDBJ databases">
        <authorList>
            <person name="Sun Q."/>
            <person name="Mori K."/>
        </authorList>
    </citation>
    <scope>NUCLEOTIDE SEQUENCE [LARGE SCALE GENOMIC DNA]</scope>
    <source>
        <strain evidence="5 6">CGMCC 1.15906</strain>
    </source>
</reference>
<dbReference type="PANTHER" id="PTHR38445:SF9">
    <property type="entry name" value="HTH-TYPE TRANSCRIPTIONAL REPRESSOR YTRA"/>
    <property type="match status" value="1"/>
</dbReference>
<keyword evidence="2" id="KW-0238">DNA-binding</keyword>
<evidence type="ECO:0000313" key="6">
    <source>
        <dbReference type="Proteomes" id="UP001589890"/>
    </source>
</evidence>
<dbReference type="SMART" id="SM00345">
    <property type="entry name" value="HTH_GNTR"/>
    <property type="match status" value="1"/>
</dbReference>
<dbReference type="InterPro" id="IPR036390">
    <property type="entry name" value="WH_DNA-bd_sf"/>
</dbReference>
<dbReference type="CDD" id="cd07377">
    <property type="entry name" value="WHTH_GntR"/>
    <property type="match status" value="1"/>
</dbReference>
<sequence>MTAPRIAVDTTSAVPAYEQLRTQVVGLVAAGQLEPGARLPSVRQLATDLGIAPGTVGRAYRELENAGVIETRRRTGTHVAAEPPVEVKPTGDLLALAVGFVRAARAEGAGPDDILAAVGEALRQ</sequence>
<dbReference type="SUPFAM" id="SSF46785">
    <property type="entry name" value="Winged helix' DNA-binding domain"/>
    <property type="match status" value="1"/>
</dbReference>
<evidence type="ECO:0000256" key="1">
    <source>
        <dbReference type="ARBA" id="ARBA00023015"/>
    </source>
</evidence>
<comment type="caution">
    <text evidence="5">The sequence shown here is derived from an EMBL/GenBank/DDBJ whole genome shotgun (WGS) entry which is preliminary data.</text>
</comment>
<gene>
    <name evidence="5" type="ORF">ACFFGN_04580</name>
</gene>
<dbReference type="PANTHER" id="PTHR38445">
    <property type="entry name" value="HTH-TYPE TRANSCRIPTIONAL REPRESSOR YTRA"/>
    <property type="match status" value="1"/>
</dbReference>
<dbReference type="Gene3D" id="1.10.10.10">
    <property type="entry name" value="Winged helix-like DNA-binding domain superfamily/Winged helix DNA-binding domain"/>
    <property type="match status" value="1"/>
</dbReference>
<name>A0ABV6QFB5_9ACTN</name>
<proteinExistence type="predicted"/>
<evidence type="ECO:0000256" key="2">
    <source>
        <dbReference type="ARBA" id="ARBA00023125"/>
    </source>
</evidence>
<feature type="domain" description="HTH gntR-type" evidence="4">
    <location>
        <begin position="14"/>
        <end position="82"/>
    </location>
</feature>
<keyword evidence="3" id="KW-0804">Transcription</keyword>
<evidence type="ECO:0000259" key="4">
    <source>
        <dbReference type="PROSITE" id="PS50949"/>
    </source>
</evidence>
<dbReference type="Proteomes" id="UP001589890">
    <property type="component" value="Unassembled WGS sequence"/>
</dbReference>
<evidence type="ECO:0000256" key="3">
    <source>
        <dbReference type="ARBA" id="ARBA00023163"/>
    </source>
</evidence>
<keyword evidence="6" id="KW-1185">Reference proteome</keyword>